<proteinExistence type="predicted"/>
<protein>
    <submittedName>
        <fullName evidence="1">Uncharacterized protein</fullName>
    </submittedName>
</protein>
<evidence type="ECO:0000313" key="1">
    <source>
        <dbReference type="EMBL" id="QEK14588.1"/>
    </source>
</evidence>
<dbReference type="AlphaFoldDB" id="A0A5C0SN26"/>
<sequence length="77" mass="9097">MRSEQELYEALLDVRRKLDNVIETFELFRMGIMTGTALSDAWTDFNIAAGKINAEMYGYAYWREKTFERRVAHEQKA</sequence>
<gene>
    <name evidence="1" type="ORF">FPV09_05125</name>
</gene>
<organism evidence="1 2">
    <name type="scientific">Thermococcus aciditolerans</name>
    <dbReference type="NCBI Taxonomy" id="2598455"/>
    <lineage>
        <taxon>Archaea</taxon>
        <taxon>Methanobacteriati</taxon>
        <taxon>Methanobacteriota</taxon>
        <taxon>Thermococci</taxon>
        <taxon>Thermococcales</taxon>
        <taxon>Thermococcaceae</taxon>
        <taxon>Thermococcus</taxon>
    </lineage>
</organism>
<dbReference type="RefSeq" id="WP_148882620.1">
    <property type="nucleotide sequence ID" value="NZ_CP041932.1"/>
</dbReference>
<name>A0A5C0SN26_9EURY</name>
<evidence type="ECO:0000313" key="2">
    <source>
        <dbReference type="Proteomes" id="UP000322631"/>
    </source>
</evidence>
<dbReference type="KEGG" id="them:FPV09_05125"/>
<dbReference type="EMBL" id="CP041932">
    <property type="protein sequence ID" value="QEK14588.1"/>
    <property type="molecule type" value="Genomic_DNA"/>
</dbReference>
<dbReference type="GeneID" id="41609214"/>
<reference evidence="1 2" key="1">
    <citation type="submission" date="2019-07" db="EMBL/GenBank/DDBJ databases">
        <title>Complete genome of Thermococcus acidophilus.</title>
        <authorList>
            <person name="Li X."/>
        </authorList>
    </citation>
    <scope>NUCLEOTIDE SEQUENCE [LARGE SCALE GENOMIC DNA]</scope>
    <source>
        <strain evidence="1 2">SY113</strain>
    </source>
</reference>
<dbReference type="Proteomes" id="UP000322631">
    <property type="component" value="Chromosome"/>
</dbReference>
<keyword evidence="2" id="KW-1185">Reference proteome</keyword>
<accession>A0A5C0SN26</accession>